<organism evidence="1 2">
    <name type="scientific">Luteimicrobium album</name>
    <dbReference type="NCBI Taxonomy" id="1054550"/>
    <lineage>
        <taxon>Bacteria</taxon>
        <taxon>Bacillati</taxon>
        <taxon>Actinomycetota</taxon>
        <taxon>Actinomycetes</taxon>
        <taxon>Micrococcales</taxon>
        <taxon>Luteimicrobium</taxon>
    </lineage>
</organism>
<protein>
    <submittedName>
        <fullName evidence="1">Uncharacterized protein</fullName>
    </submittedName>
</protein>
<reference evidence="2" key="1">
    <citation type="journal article" date="2019" name="Int. J. Syst. Evol. Microbiol.">
        <title>The Global Catalogue of Microorganisms (GCM) 10K type strain sequencing project: providing services to taxonomists for standard genome sequencing and annotation.</title>
        <authorList>
            <consortium name="The Broad Institute Genomics Platform"/>
            <consortium name="The Broad Institute Genome Sequencing Center for Infectious Disease"/>
            <person name="Wu L."/>
            <person name="Ma J."/>
        </authorList>
    </citation>
    <scope>NUCLEOTIDE SEQUENCE [LARGE SCALE GENOMIC DNA]</scope>
    <source>
        <strain evidence="2">NBRC 106348</strain>
    </source>
</reference>
<evidence type="ECO:0000313" key="2">
    <source>
        <dbReference type="Proteomes" id="UP001157091"/>
    </source>
</evidence>
<dbReference type="EMBL" id="BSUK01000001">
    <property type="protein sequence ID" value="GMA23090.1"/>
    <property type="molecule type" value="Genomic_DNA"/>
</dbReference>
<accession>A0ABQ6HXJ3</accession>
<name>A0ABQ6HXJ3_9MICO</name>
<comment type="caution">
    <text evidence="1">The sequence shown here is derived from an EMBL/GenBank/DDBJ whole genome shotgun (WGS) entry which is preliminary data.</text>
</comment>
<dbReference type="Proteomes" id="UP001157091">
    <property type="component" value="Unassembled WGS sequence"/>
</dbReference>
<keyword evidence="2" id="KW-1185">Reference proteome</keyword>
<evidence type="ECO:0000313" key="1">
    <source>
        <dbReference type="EMBL" id="GMA23090.1"/>
    </source>
</evidence>
<proteinExistence type="predicted"/>
<sequence>MAATTLALVPDDADQSETAFFTAVASASPLEPIMTVRALSDDVRFAVEVAPPVLPPVVSSFPLNPDPDPQALRARAAVAATAQPPSQREVLRCIVVSSFGWAPVVEFGSIKPSGTPVGLIDQMPMPATVGSVVRRCQPVAAALGWARL</sequence>
<gene>
    <name evidence="1" type="ORF">GCM10025864_08490</name>
</gene>